<sequence>MTTLGASQNSLNWLQQFNLYKYHSADSKVPSEQGKRNSFPVFCGVAMISIVLCIITLASVVATSKQPLEENAMYNEISKNGESQVLSVTLNVNVSESANQMSTQLPPIHRPLKRPQIMITATPTMSNDSKYPLKVVPMKEVEYLLEREDAQPIPYSINNYQNMRSYPQPGHVTTEVITPTIRNQIPRPPDFKKMPTWRRQIDYDDEDQPRPFNYIPQNFGAHELQKCNCSEDLARTMGKPVNNIQDILRQTTSSEGREDESAAGIKIAGRYRHPRGKGMGNMIKRLMRRRNNWVQATKLNSQYYPDPLNSYKPRSPGEVNMLAVNQFKFMRPSGHWKVNRGKQYYKPEVENFGESLYQQIIATNESRQRQQRNSRISTSEPNHKPFSLMLDIYPMNENERPSQTTNQRPYRVKPRRPYFALPPGPRAVNNLPYSYPLDNSYYNSLQFSQLQHQKYPQPPQFHENLVLNNQEEQIFPQIPNKVRKPEDNSPNNPSQIMVHLNLYPKKKPRQHQINSDNYLSRSYALNETIAKMDTQLVAKAVKPSFSTESPLYNRGTTNPSEAFFNFQSARGNQGNGSVRNSPNPGEGAVHNKHSFQVPKESMIKFQYNDALTIGPDPI</sequence>
<proteinExistence type="predicted"/>
<accession>A0A7R8YRL5</accession>
<dbReference type="OrthoDB" id="45313at2759"/>
<dbReference type="Proteomes" id="UP000594454">
    <property type="component" value="Chromosome 2"/>
</dbReference>
<protein>
    <submittedName>
        <fullName evidence="3">Uncharacterized protein</fullName>
    </submittedName>
</protein>
<dbReference type="AlphaFoldDB" id="A0A7R8YRL5"/>
<feature type="region of interest" description="Disordered" evidence="1">
    <location>
        <begin position="569"/>
        <end position="591"/>
    </location>
</feature>
<dbReference type="EMBL" id="LR899010">
    <property type="protein sequence ID" value="CAD7081645.1"/>
    <property type="molecule type" value="Genomic_DNA"/>
</dbReference>
<organism evidence="3 4">
    <name type="scientific">Hermetia illucens</name>
    <name type="common">Black soldier fly</name>
    <dbReference type="NCBI Taxonomy" id="343691"/>
    <lineage>
        <taxon>Eukaryota</taxon>
        <taxon>Metazoa</taxon>
        <taxon>Ecdysozoa</taxon>
        <taxon>Arthropoda</taxon>
        <taxon>Hexapoda</taxon>
        <taxon>Insecta</taxon>
        <taxon>Pterygota</taxon>
        <taxon>Neoptera</taxon>
        <taxon>Endopterygota</taxon>
        <taxon>Diptera</taxon>
        <taxon>Brachycera</taxon>
        <taxon>Stratiomyomorpha</taxon>
        <taxon>Stratiomyidae</taxon>
        <taxon>Hermetiinae</taxon>
        <taxon>Hermetia</taxon>
    </lineage>
</organism>
<keyword evidence="2" id="KW-0812">Transmembrane</keyword>
<evidence type="ECO:0000256" key="1">
    <source>
        <dbReference type="SAM" id="MobiDB-lite"/>
    </source>
</evidence>
<feature type="compositionally biased region" description="Polar residues" evidence="1">
    <location>
        <begin position="569"/>
        <end position="583"/>
    </location>
</feature>
<feature type="transmembrane region" description="Helical" evidence="2">
    <location>
        <begin position="39"/>
        <end position="62"/>
    </location>
</feature>
<dbReference type="InParanoid" id="A0A7R8YRL5"/>
<feature type="region of interest" description="Disordered" evidence="1">
    <location>
        <begin position="364"/>
        <end position="386"/>
    </location>
</feature>
<reference evidence="3 4" key="1">
    <citation type="submission" date="2020-11" db="EMBL/GenBank/DDBJ databases">
        <authorList>
            <person name="Wallbank WR R."/>
            <person name="Pardo Diaz C."/>
            <person name="Kozak K."/>
            <person name="Martin S."/>
            <person name="Jiggins C."/>
            <person name="Moest M."/>
            <person name="Warren A I."/>
            <person name="Generalovic N T."/>
            <person name="Byers J.R.P. K."/>
            <person name="Montejo-Kovacevich G."/>
            <person name="Yen C E."/>
        </authorList>
    </citation>
    <scope>NUCLEOTIDE SEQUENCE [LARGE SCALE GENOMIC DNA]</scope>
</reference>
<keyword evidence="2" id="KW-0472">Membrane</keyword>
<evidence type="ECO:0000256" key="2">
    <source>
        <dbReference type="SAM" id="Phobius"/>
    </source>
</evidence>
<name>A0A7R8YRL5_HERIL</name>
<keyword evidence="2" id="KW-1133">Transmembrane helix</keyword>
<evidence type="ECO:0000313" key="4">
    <source>
        <dbReference type="Proteomes" id="UP000594454"/>
    </source>
</evidence>
<keyword evidence="4" id="KW-1185">Reference proteome</keyword>
<evidence type="ECO:0000313" key="3">
    <source>
        <dbReference type="EMBL" id="CAD7081645.1"/>
    </source>
</evidence>
<gene>
    <name evidence="3" type="ORF">HERILL_LOCUS4742</name>
</gene>